<feature type="domain" description="Glycosyltransferase 2-like" evidence="2">
    <location>
        <begin position="5"/>
        <end position="125"/>
    </location>
</feature>
<keyword evidence="3" id="KW-0808">Transferase</keyword>
<dbReference type="PANTHER" id="PTHR43630">
    <property type="entry name" value="POLY-BETA-1,6-N-ACETYL-D-GLUCOSAMINE SYNTHASE"/>
    <property type="match status" value="1"/>
</dbReference>
<accession>A0A4Y9ENJ8</accession>
<dbReference type="AlphaFoldDB" id="A0A4Y9ENJ8"/>
<evidence type="ECO:0000313" key="3">
    <source>
        <dbReference type="EMBL" id="TFU03280.1"/>
    </source>
</evidence>
<gene>
    <name evidence="3" type="ORF">EUV02_08815</name>
</gene>
<keyword evidence="4" id="KW-1185">Reference proteome</keyword>
<protein>
    <submittedName>
        <fullName evidence="3">Glycosyltransferase family 2 protein</fullName>
    </submittedName>
</protein>
<name>A0A4Y9ENJ8_9SPHN</name>
<dbReference type="OrthoDB" id="9815923at2"/>
<dbReference type="GO" id="GO:0016740">
    <property type="term" value="F:transferase activity"/>
    <property type="evidence" value="ECO:0007669"/>
    <property type="project" value="UniProtKB-KW"/>
</dbReference>
<comment type="caution">
    <text evidence="3">The sequence shown here is derived from an EMBL/GenBank/DDBJ whole genome shotgun (WGS) entry which is preliminary data.</text>
</comment>
<dbReference type="CDD" id="cd02511">
    <property type="entry name" value="Beta4Glucosyltransferase"/>
    <property type="match status" value="1"/>
</dbReference>
<dbReference type="PANTHER" id="PTHR43630:SF2">
    <property type="entry name" value="GLYCOSYLTRANSFERASE"/>
    <property type="match status" value="1"/>
</dbReference>
<evidence type="ECO:0000313" key="4">
    <source>
        <dbReference type="Proteomes" id="UP000297737"/>
    </source>
</evidence>
<reference evidence="3 4" key="1">
    <citation type="submission" date="2019-02" db="EMBL/GenBank/DDBJ databases">
        <title>Polymorphobacter sp. isolated from the lake at the Tibet of China.</title>
        <authorList>
            <person name="Li A."/>
        </authorList>
    </citation>
    <scope>NUCLEOTIDE SEQUENCE [LARGE SCALE GENOMIC DNA]</scope>
    <source>
        <strain evidence="3 4">DJ1R-1</strain>
    </source>
</reference>
<evidence type="ECO:0000256" key="1">
    <source>
        <dbReference type="ARBA" id="ARBA00038494"/>
    </source>
</evidence>
<sequence length="293" mass="32657">MASLTVIILAHNEARHIARAIASVAGVAQRIVVVDSGSDDGTRDIAAAHGADVLQNPWINYATQFNWAIDHAGATTDWIMRLDADEIVTPELAATLAGLDAQAATGLTVNRQIHFLGRWIRWGGIYPVRVLRVWRTGRGRCEDRWMDEHILVDGAVTHVDGDIADINLNSVTWWTQKHNGYATREAIDELLRETRVDSAAAGDIGRQAGVKRWVKRNVYAHLPLGGRAFAYFIYRYFILLGFLDGWQGLAFHGLQGGWYRFLVDVKVYEIRGLMRSRGASLAEVVAAEYGHRI</sequence>
<dbReference type="SUPFAM" id="SSF53448">
    <property type="entry name" value="Nucleotide-diphospho-sugar transferases"/>
    <property type="match status" value="1"/>
</dbReference>
<evidence type="ECO:0000259" key="2">
    <source>
        <dbReference type="Pfam" id="PF00535"/>
    </source>
</evidence>
<proteinExistence type="inferred from homology"/>
<dbReference type="InterPro" id="IPR029044">
    <property type="entry name" value="Nucleotide-diphossugar_trans"/>
</dbReference>
<dbReference type="Proteomes" id="UP000297737">
    <property type="component" value="Unassembled WGS sequence"/>
</dbReference>
<dbReference type="Gene3D" id="3.90.550.10">
    <property type="entry name" value="Spore Coat Polysaccharide Biosynthesis Protein SpsA, Chain A"/>
    <property type="match status" value="1"/>
</dbReference>
<dbReference type="InterPro" id="IPR001173">
    <property type="entry name" value="Glyco_trans_2-like"/>
</dbReference>
<dbReference type="EMBL" id="SIHO01000002">
    <property type="protein sequence ID" value="TFU03280.1"/>
    <property type="molecule type" value="Genomic_DNA"/>
</dbReference>
<comment type="similarity">
    <text evidence="1">Belongs to the glycosyltransferase 2 family. WaaE/KdtX subfamily.</text>
</comment>
<organism evidence="3 4">
    <name type="scientific">Glacieibacterium arshaanense</name>
    <dbReference type="NCBI Taxonomy" id="2511025"/>
    <lineage>
        <taxon>Bacteria</taxon>
        <taxon>Pseudomonadati</taxon>
        <taxon>Pseudomonadota</taxon>
        <taxon>Alphaproteobacteria</taxon>
        <taxon>Sphingomonadales</taxon>
        <taxon>Sphingosinicellaceae</taxon>
        <taxon>Glacieibacterium</taxon>
    </lineage>
</organism>
<dbReference type="Pfam" id="PF00535">
    <property type="entry name" value="Glycos_transf_2"/>
    <property type="match status" value="1"/>
</dbReference>
<dbReference type="RefSeq" id="WP_135245872.1">
    <property type="nucleotide sequence ID" value="NZ_SIHO01000002.1"/>
</dbReference>